<name>A0A1L6TDY3_PISSA</name>
<gene>
    <name evidence="1" type="ORF">KU39_2409</name>
</gene>
<dbReference type="InterPro" id="IPR025563">
    <property type="entry name" value="DUF4286"/>
</dbReference>
<dbReference type="Proteomes" id="UP000029558">
    <property type="component" value="Chromosome"/>
</dbReference>
<dbReference type="Pfam" id="PF14114">
    <property type="entry name" value="DUF4286"/>
    <property type="match status" value="1"/>
</dbReference>
<reference evidence="1 2" key="1">
    <citation type="journal article" date="2014" name="Genome Announc.">
        <title>Comparative Genome Analysis of Two Isolates of the Fish Pathogen Piscirickettsia salmonis from Different Hosts Reveals Major Differences in Virulence-Associated Secretion Systems.</title>
        <authorList>
            <person name="Bohle H."/>
            <person name="Henriquez P."/>
            <person name="Grothusen H."/>
            <person name="Navas E."/>
            <person name="Sandoval A."/>
            <person name="Bustamante F."/>
            <person name="Bustos P."/>
            <person name="Mancilla M."/>
        </authorList>
    </citation>
    <scope>NUCLEOTIDE SEQUENCE [LARGE SCALE GENOMIC DNA]</scope>
    <source>
        <strain evidence="2">B1-32597</strain>
    </source>
</reference>
<evidence type="ECO:0000313" key="2">
    <source>
        <dbReference type="Proteomes" id="UP000029558"/>
    </source>
</evidence>
<evidence type="ECO:0000313" key="1">
    <source>
        <dbReference type="EMBL" id="ALB23587.1"/>
    </source>
</evidence>
<proteinExistence type="predicted"/>
<accession>A0A1L6TDY3</accession>
<sequence>MVIYEMNLIIQSAIYDRYINWLYNHIKELLSLPGFCSAQLLHELTSDTHYHEHRCTVIYKIDSITSLDYFFTHYPHKVQHHSLENFPEGISSAHRVFEVSTEVVNHSLSIKNKYP</sequence>
<dbReference type="EMBL" id="CP012508">
    <property type="protein sequence ID" value="ALB23587.1"/>
    <property type="molecule type" value="Genomic_DNA"/>
</dbReference>
<organism evidence="1 2">
    <name type="scientific">Piscirickettsia salmonis</name>
    <dbReference type="NCBI Taxonomy" id="1238"/>
    <lineage>
        <taxon>Bacteria</taxon>
        <taxon>Pseudomonadati</taxon>
        <taxon>Pseudomonadota</taxon>
        <taxon>Gammaproteobacteria</taxon>
        <taxon>Thiotrichales</taxon>
        <taxon>Piscirickettsiaceae</taxon>
        <taxon>Piscirickettsia</taxon>
    </lineage>
</organism>
<dbReference type="AlphaFoldDB" id="A0A1L6TDY3"/>
<protein>
    <submittedName>
        <fullName evidence="1">Uncharacterized protein</fullName>
    </submittedName>
</protein>
<dbReference type="OrthoDB" id="34442at2"/>
<dbReference type="RefSeq" id="WP_017376377.1">
    <property type="nucleotide sequence ID" value="NZ_CP012508.1"/>
</dbReference>